<dbReference type="PANTHER" id="PTHR43581">
    <property type="entry name" value="ATP/GTP PHOSPHATASE"/>
    <property type="match status" value="1"/>
</dbReference>
<reference evidence="2 3" key="1">
    <citation type="submission" date="2019-06" db="EMBL/GenBank/DDBJ databases">
        <title>Flavibacter putida gen. nov., sp. nov., a novel marine bacterium of the family Flavobacteriaceae isolated from coastal seawater.</title>
        <authorList>
            <person name="Feng X."/>
        </authorList>
    </citation>
    <scope>NUCLEOTIDE SEQUENCE [LARGE SCALE GENOMIC DNA]</scope>
    <source>
        <strain evidence="2 3">PLHSN227</strain>
    </source>
</reference>
<protein>
    <submittedName>
        <fullName evidence="2">AAA family ATPase</fullName>
    </submittedName>
</protein>
<keyword evidence="3" id="KW-1185">Reference proteome</keyword>
<evidence type="ECO:0000259" key="1">
    <source>
        <dbReference type="SMART" id="SM00382"/>
    </source>
</evidence>
<organism evidence="2 3">
    <name type="scientific">Haloflavibacter putidus</name>
    <dbReference type="NCBI Taxonomy" id="2576776"/>
    <lineage>
        <taxon>Bacteria</taxon>
        <taxon>Pseudomonadati</taxon>
        <taxon>Bacteroidota</taxon>
        <taxon>Flavobacteriia</taxon>
        <taxon>Flavobacteriales</taxon>
        <taxon>Flavobacteriaceae</taxon>
        <taxon>Haloflavibacter</taxon>
    </lineage>
</organism>
<comment type="caution">
    <text evidence="2">The sequence shown here is derived from an EMBL/GenBank/DDBJ whole genome shotgun (WGS) entry which is preliminary data.</text>
</comment>
<sequence>MENFITNIKINYSRNIKDFNIPLSKEKRQHLILTGKNGSGKTSLLLELNKYLTQIDNGSFQSWDAQNQSLSFSKNRIKALTDKKQIAQTENTIRHLENWFNQFGGTEIQFSNETMEIHNQCQKGEFLLSFFDSKRLSNLNIPQGIKKLDLKKKYRIQDKVNTNFIQYLVNLKADRSFARDDDEIETVNKIDDWFKRFEERLKNIFDFDSLKLKFDRKSYNFEIITNEIEPFNFNNLSDGYSAIISIVSELILRMEAHNVKTYDLEGIVIIDEIETHLHVDLQKKILPFLTDFFPRIQFIVTTHSPFVLSSISNATICDLETKIVTTDLSNYSYDALIESYFKTDKYSDEIKIKIKEFEKLVEKDDLTPEQRKNLIDLRNYFAHSPKYLSNELLVKLQELSLKELTKKKKEE</sequence>
<dbReference type="GO" id="GO:0016887">
    <property type="term" value="F:ATP hydrolysis activity"/>
    <property type="evidence" value="ECO:0007669"/>
    <property type="project" value="InterPro"/>
</dbReference>
<evidence type="ECO:0000313" key="2">
    <source>
        <dbReference type="EMBL" id="TQD39003.1"/>
    </source>
</evidence>
<dbReference type="GO" id="GO:0005524">
    <property type="term" value="F:ATP binding"/>
    <property type="evidence" value="ECO:0007669"/>
    <property type="project" value="InterPro"/>
</dbReference>
<feature type="domain" description="AAA+ ATPase" evidence="1">
    <location>
        <begin position="27"/>
        <end position="325"/>
    </location>
</feature>
<gene>
    <name evidence="2" type="ORF">FKR84_06275</name>
</gene>
<dbReference type="Gene3D" id="3.40.50.300">
    <property type="entry name" value="P-loop containing nucleotide triphosphate hydrolases"/>
    <property type="match status" value="1"/>
</dbReference>
<dbReference type="PANTHER" id="PTHR43581:SF4">
    <property type="entry name" value="ATP_GTP PHOSPHATASE"/>
    <property type="match status" value="1"/>
</dbReference>
<dbReference type="InterPro" id="IPR051396">
    <property type="entry name" value="Bact_Antivir_Def_Nuclease"/>
</dbReference>
<dbReference type="Pfam" id="PF13304">
    <property type="entry name" value="AAA_21"/>
    <property type="match status" value="1"/>
</dbReference>
<dbReference type="AlphaFoldDB" id="A0A507ZR47"/>
<dbReference type="InterPro" id="IPR027417">
    <property type="entry name" value="P-loop_NTPase"/>
</dbReference>
<dbReference type="Proteomes" id="UP000317169">
    <property type="component" value="Unassembled WGS sequence"/>
</dbReference>
<name>A0A507ZR47_9FLAO</name>
<dbReference type="SMART" id="SM00382">
    <property type="entry name" value="AAA"/>
    <property type="match status" value="1"/>
</dbReference>
<evidence type="ECO:0000313" key="3">
    <source>
        <dbReference type="Proteomes" id="UP000317169"/>
    </source>
</evidence>
<dbReference type="InterPro" id="IPR003959">
    <property type="entry name" value="ATPase_AAA_core"/>
</dbReference>
<dbReference type="RefSeq" id="WP_141421451.1">
    <property type="nucleotide sequence ID" value="NZ_VIAR01000005.1"/>
</dbReference>
<dbReference type="OrthoDB" id="9815944at2"/>
<dbReference type="SUPFAM" id="SSF52540">
    <property type="entry name" value="P-loop containing nucleoside triphosphate hydrolases"/>
    <property type="match status" value="1"/>
</dbReference>
<dbReference type="EMBL" id="VIAR01000005">
    <property type="protein sequence ID" value="TQD39003.1"/>
    <property type="molecule type" value="Genomic_DNA"/>
</dbReference>
<proteinExistence type="predicted"/>
<accession>A0A507ZR47</accession>
<dbReference type="InterPro" id="IPR003593">
    <property type="entry name" value="AAA+_ATPase"/>
</dbReference>